<gene>
    <name evidence="3" type="ORF">HH303_01400</name>
</gene>
<dbReference type="EMBL" id="JABBNT010000001">
    <property type="protein sequence ID" value="NMM43114.1"/>
    <property type="molecule type" value="Genomic_DNA"/>
</dbReference>
<dbReference type="PANTHER" id="PTHR43767">
    <property type="entry name" value="LONG-CHAIN-FATTY-ACID--COA LIGASE"/>
    <property type="match status" value="1"/>
</dbReference>
<dbReference type="Gene3D" id="3.30.300.30">
    <property type="match status" value="1"/>
</dbReference>
<evidence type="ECO:0000313" key="3">
    <source>
        <dbReference type="EMBL" id="NMM43114.1"/>
    </source>
</evidence>
<sequence>MTESVARQEAIPDAATRRRLVEAMPLPANIQALVDSAVEDAGDRTVWTFFDEDESLTYRAMRDTVARLAHAFRAHGIHKGTHVAVMLPNIPAWPLSWLAIGYIGAVTVPVNAAYRPRELAYVLNDSDAEYLIIGTEQLAVYREARSENLIALPEDRLILVGDDEQGVESWQRMLDDASDGPFHAVEPVGHDDLLNIQYTSGTTGFPKGCMLTQRYWIQAGLVNAFRDGLSYRNLLASTPFFYMDPQWILLMTLYHRGTLFVARRQSTSRFLGWLRDYHINFCLMPVVMMKQPELPDDGVNEVVRANVYVMPPALHHPFEERFHVTAREAFGMTEVGPTMFVPAEASDMVGSGSCGMPGPFRECRVVGEDGRPLPVGEIGELQIKGPGMLLGYYKRPEATAAALDGGWFHTGDLARTDARGFFYIVGRNKDMIRRAAENIAAKEVEAVLMAHQDVVEVAAIPVPDDIRGEEVKACIVLREALRSDRRPVDTLTALIDHCRERLAPFKVPRYYEFRESLPKTASLKIAKQTLKDEKSDLRTGSFDRVEGRWLG</sequence>
<dbReference type="Proteomes" id="UP000539372">
    <property type="component" value="Unassembled WGS sequence"/>
</dbReference>
<dbReference type="RefSeq" id="WP_169623416.1">
    <property type="nucleotide sequence ID" value="NZ_JABBNT010000001.1"/>
</dbReference>
<feature type="domain" description="AMP-dependent synthetase/ligase" evidence="1">
    <location>
        <begin position="37"/>
        <end position="393"/>
    </location>
</feature>
<evidence type="ECO:0000259" key="2">
    <source>
        <dbReference type="Pfam" id="PF13193"/>
    </source>
</evidence>
<dbReference type="PANTHER" id="PTHR43767:SF1">
    <property type="entry name" value="NONRIBOSOMAL PEPTIDE SYNTHASE PES1 (EUROFUNG)-RELATED"/>
    <property type="match status" value="1"/>
</dbReference>
<dbReference type="GO" id="GO:0016878">
    <property type="term" value="F:acid-thiol ligase activity"/>
    <property type="evidence" value="ECO:0007669"/>
    <property type="project" value="UniProtKB-ARBA"/>
</dbReference>
<dbReference type="InterPro" id="IPR045851">
    <property type="entry name" value="AMP-bd_C_sf"/>
</dbReference>
<dbReference type="Gene3D" id="3.40.50.12780">
    <property type="entry name" value="N-terminal domain of ligase-like"/>
    <property type="match status" value="1"/>
</dbReference>
<reference evidence="3 4" key="1">
    <citation type="submission" date="2020-04" db="EMBL/GenBank/DDBJ databases">
        <title>Rhodospirillaceae bacterium KN72 isolated from deep sea.</title>
        <authorList>
            <person name="Zhang D.-C."/>
        </authorList>
    </citation>
    <scope>NUCLEOTIDE SEQUENCE [LARGE SCALE GENOMIC DNA]</scope>
    <source>
        <strain evidence="3 4">KN72</strain>
    </source>
</reference>
<dbReference type="SUPFAM" id="SSF56801">
    <property type="entry name" value="Acetyl-CoA synthetase-like"/>
    <property type="match status" value="1"/>
</dbReference>
<dbReference type="InterPro" id="IPR042099">
    <property type="entry name" value="ANL_N_sf"/>
</dbReference>
<dbReference type="PROSITE" id="PS00455">
    <property type="entry name" value="AMP_BINDING"/>
    <property type="match status" value="1"/>
</dbReference>
<accession>A0A7Y0DWX2</accession>
<comment type="caution">
    <text evidence="3">The sequence shown here is derived from an EMBL/GenBank/DDBJ whole genome shotgun (WGS) entry which is preliminary data.</text>
</comment>
<dbReference type="InterPro" id="IPR050237">
    <property type="entry name" value="ATP-dep_AMP-bd_enzyme"/>
</dbReference>
<dbReference type="AlphaFoldDB" id="A0A7Y0DWX2"/>
<evidence type="ECO:0000259" key="1">
    <source>
        <dbReference type="Pfam" id="PF00501"/>
    </source>
</evidence>
<evidence type="ECO:0000313" key="4">
    <source>
        <dbReference type="Proteomes" id="UP000539372"/>
    </source>
</evidence>
<dbReference type="Pfam" id="PF00501">
    <property type="entry name" value="AMP-binding"/>
    <property type="match status" value="1"/>
</dbReference>
<feature type="domain" description="AMP-binding enzyme C-terminal" evidence="2">
    <location>
        <begin position="443"/>
        <end position="524"/>
    </location>
</feature>
<dbReference type="InterPro" id="IPR020845">
    <property type="entry name" value="AMP-binding_CS"/>
</dbReference>
<name>A0A7Y0DWX2_9PROT</name>
<keyword evidence="4" id="KW-1185">Reference proteome</keyword>
<dbReference type="InterPro" id="IPR025110">
    <property type="entry name" value="AMP-bd_C"/>
</dbReference>
<dbReference type="Pfam" id="PF13193">
    <property type="entry name" value="AMP-binding_C"/>
    <property type="match status" value="1"/>
</dbReference>
<protein>
    <submittedName>
        <fullName evidence="3">ATP-dependent acyl-CoA ligase</fullName>
    </submittedName>
</protein>
<organism evidence="3 4">
    <name type="scientific">Pacificispira spongiicola</name>
    <dbReference type="NCBI Taxonomy" id="2729598"/>
    <lineage>
        <taxon>Bacteria</taxon>
        <taxon>Pseudomonadati</taxon>
        <taxon>Pseudomonadota</taxon>
        <taxon>Alphaproteobacteria</taxon>
        <taxon>Rhodospirillales</taxon>
        <taxon>Rhodospirillaceae</taxon>
        <taxon>Pacificispira</taxon>
    </lineage>
</organism>
<keyword evidence="3" id="KW-0436">Ligase</keyword>
<proteinExistence type="predicted"/>
<dbReference type="InterPro" id="IPR000873">
    <property type="entry name" value="AMP-dep_synth/lig_dom"/>
</dbReference>